<sequence>MRIVKTGDWAVVFLRDGERITGSGFRGAGHLSVAHQNDAPFMFERLDLGVGENVYGLGERFTAFVKNGQVVESWNRDGGTGTEQAYKNGGPHVCA</sequence>
<dbReference type="EMBL" id="JAQQDW010000075">
    <property type="protein sequence ID" value="MFM0107243.1"/>
    <property type="molecule type" value="Genomic_DNA"/>
</dbReference>
<evidence type="ECO:0000313" key="1">
    <source>
        <dbReference type="EMBL" id="MFM0107243.1"/>
    </source>
</evidence>
<evidence type="ECO:0000313" key="2">
    <source>
        <dbReference type="Proteomes" id="UP001629235"/>
    </source>
</evidence>
<proteinExistence type="predicted"/>
<protein>
    <submittedName>
        <fullName evidence="1">Uncharacterized protein</fullName>
    </submittedName>
</protein>
<gene>
    <name evidence="1" type="ORF">PQR01_28115</name>
</gene>
<organism evidence="1 2">
    <name type="scientific">Paraburkholderia rhynchosiae</name>
    <dbReference type="NCBI Taxonomy" id="487049"/>
    <lineage>
        <taxon>Bacteria</taxon>
        <taxon>Pseudomonadati</taxon>
        <taxon>Pseudomonadota</taxon>
        <taxon>Betaproteobacteria</taxon>
        <taxon>Burkholderiales</taxon>
        <taxon>Burkholderiaceae</taxon>
        <taxon>Paraburkholderia</taxon>
    </lineage>
</organism>
<comment type="caution">
    <text evidence="1">The sequence shown here is derived from an EMBL/GenBank/DDBJ whole genome shotgun (WGS) entry which is preliminary data.</text>
</comment>
<keyword evidence="2" id="KW-1185">Reference proteome</keyword>
<name>A0ACC7NJN6_9BURK</name>
<dbReference type="Proteomes" id="UP001629235">
    <property type="component" value="Unassembled WGS sequence"/>
</dbReference>
<accession>A0ACC7NJN6</accession>
<reference evidence="1 2" key="1">
    <citation type="journal article" date="2024" name="Chem. Sci.">
        <title>Discovery of megapolipeptins by genome mining of a Burkholderiales bacteria collection.</title>
        <authorList>
            <person name="Paulo B.S."/>
            <person name="Recchia M.J.J."/>
            <person name="Lee S."/>
            <person name="Fergusson C.H."/>
            <person name="Romanowski S.B."/>
            <person name="Hernandez A."/>
            <person name="Krull N."/>
            <person name="Liu D.Y."/>
            <person name="Cavanagh H."/>
            <person name="Bos A."/>
            <person name="Gray C.A."/>
            <person name="Murphy B.T."/>
            <person name="Linington R.G."/>
            <person name="Eustaquio A.S."/>
        </authorList>
    </citation>
    <scope>NUCLEOTIDE SEQUENCE [LARGE SCALE GENOMIC DNA]</scope>
    <source>
        <strain evidence="1 2">RL18-126-BIB-B</strain>
    </source>
</reference>